<dbReference type="eggNOG" id="COG0439">
    <property type="taxonomic scope" value="Bacteria"/>
</dbReference>
<dbReference type="NCBIfam" id="NF006367">
    <property type="entry name" value="PRK08591.1"/>
    <property type="match status" value="1"/>
</dbReference>
<dbReference type="KEGG" id="scy:SCATT_50250"/>
<dbReference type="Proteomes" id="UP000007842">
    <property type="component" value="Chromosome"/>
</dbReference>
<dbReference type="AlphaFoldDB" id="F8K0J2"/>
<dbReference type="Pfam" id="PF00289">
    <property type="entry name" value="Biotin_carb_N"/>
    <property type="match status" value="1"/>
</dbReference>
<dbReference type="InterPro" id="IPR005479">
    <property type="entry name" value="CPAse_ATP-bd"/>
</dbReference>
<dbReference type="KEGG" id="sct:SCAT_5032"/>
<keyword evidence="5 8" id="KW-0067">ATP-binding</keyword>
<evidence type="ECO:0000256" key="8">
    <source>
        <dbReference type="PROSITE-ProRule" id="PRU00409"/>
    </source>
</evidence>
<dbReference type="SUPFAM" id="SSF56059">
    <property type="entry name" value="Glutathione synthetase ATP-binding domain-like"/>
    <property type="match status" value="1"/>
</dbReference>
<reference evidence="12" key="1">
    <citation type="submission" date="2011-12" db="EMBL/GenBank/DDBJ databases">
        <title>Complete genome sequence of Streptomyces cattleya strain DSM 46488.</title>
        <authorList>
            <person name="Ou H.-Y."/>
            <person name="Li P."/>
            <person name="Zhao C."/>
            <person name="O'Hagan D."/>
            <person name="Deng Z."/>
        </authorList>
    </citation>
    <scope>NUCLEOTIDE SEQUENCE [LARGE SCALE GENOMIC DNA]</scope>
    <source>
        <strain evidence="12">ATCC 35852 / DSM 46488 / JCM 4925 / NBRC 14057 / NRRL 8057</strain>
    </source>
</reference>
<feature type="domain" description="ATP-grasp" evidence="9">
    <location>
        <begin position="120"/>
        <end position="317"/>
    </location>
</feature>
<dbReference type="InterPro" id="IPR016185">
    <property type="entry name" value="PreATP-grasp_dom_sf"/>
</dbReference>
<dbReference type="InterPro" id="IPR005482">
    <property type="entry name" value="Biotin_COase_C"/>
</dbReference>
<protein>
    <recommendedName>
        <fullName evidence="2">biotin carboxylase</fullName>
        <ecNumber evidence="2">6.3.4.14</ecNumber>
    </recommendedName>
</protein>
<dbReference type="PROSITE" id="PS50979">
    <property type="entry name" value="BC"/>
    <property type="match status" value="1"/>
</dbReference>
<dbReference type="PROSITE" id="PS50975">
    <property type="entry name" value="ATP_GRASP"/>
    <property type="match status" value="1"/>
</dbReference>
<dbReference type="PANTHER" id="PTHR48095:SF2">
    <property type="entry name" value="BIOTIN CARBOXYLASE, CHLOROPLASTIC"/>
    <property type="match status" value="1"/>
</dbReference>
<dbReference type="RefSeq" id="WP_014145735.1">
    <property type="nucleotide sequence ID" value="NC_016111.1"/>
</dbReference>
<evidence type="ECO:0000256" key="6">
    <source>
        <dbReference type="ARBA" id="ARBA00023267"/>
    </source>
</evidence>
<dbReference type="GO" id="GO:0005524">
    <property type="term" value="F:ATP binding"/>
    <property type="evidence" value="ECO:0007669"/>
    <property type="project" value="UniProtKB-UniRule"/>
</dbReference>
<name>F8K0J2_STREN</name>
<dbReference type="FunFam" id="3.40.50.20:FF:000010">
    <property type="entry name" value="Propionyl-CoA carboxylase subunit alpha"/>
    <property type="match status" value="1"/>
</dbReference>
<dbReference type="Pfam" id="PF02786">
    <property type="entry name" value="CPSase_L_D2"/>
    <property type="match status" value="1"/>
</dbReference>
<evidence type="ECO:0000259" key="9">
    <source>
        <dbReference type="PROSITE" id="PS50975"/>
    </source>
</evidence>
<keyword evidence="3" id="KW-0436">Ligase</keyword>
<dbReference type="GO" id="GO:0004075">
    <property type="term" value="F:biotin carboxylase activity"/>
    <property type="evidence" value="ECO:0007669"/>
    <property type="project" value="UniProtKB-EC"/>
</dbReference>
<proteinExistence type="predicted"/>
<evidence type="ECO:0000313" key="11">
    <source>
        <dbReference type="EMBL" id="AEW97396.1"/>
    </source>
</evidence>
<dbReference type="EC" id="6.3.4.14" evidence="2"/>
<dbReference type="STRING" id="1003195.SCATT_50250"/>
<keyword evidence="6" id="KW-0092">Biotin</keyword>
<comment type="catalytic activity">
    <reaction evidence="7">
        <text>N(6)-biotinyl-L-lysyl-[protein] + hydrogencarbonate + ATP = N(6)-carboxybiotinyl-L-lysyl-[protein] + ADP + phosphate + H(+)</text>
        <dbReference type="Rhea" id="RHEA:13501"/>
        <dbReference type="Rhea" id="RHEA-COMP:10505"/>
        <dbReference type="Rhea" id="RHEA-COMP:10506"/>
        <dbReference type="ChEBI" id="CHEBI:15378"/>
        <dbReference type="ChEBI" id="CHEBI:17544"/>
        <dbReference type="ChEBI" id="CHEBI:30616"/>
        <dbReference type="ChEBI" id="CHEBI:43474"/>
        <dbReference type="ChEBI" id="CHEBI:83144"/>
        <dbReference type="ChEBI" id="CHEBI:83145"/>
        <dbReference type="ChEBI" id="CHEBI:456216"/>
        <dbReference type="EC" id="6.3.4.14"/>
    </reaction>
</comment>
<dbReference type="GO" id="GO:0046872">
    <property type="term" value="F:metal ion binding"/>
    <property type="evidence" value="ECO:0007669"/>
    <property type="project" value="InterPro"/>
</dbReference>
<dbReference type="InterPro" id="IPR005481">
    <property type="entry name" value="BC-like_N"/>
</dbReference>
<dbReference type="Pfam" id="PF02785">
    <property type="entry name" value="Biotin_carb_C"/>
    <property type="match status" value="1"/>
</dbReference>
<accession>G8X3M3</accession>
<dbReference type="InterPro" id="IPR011761">
    <property type="entry name" value="ATP-grasp"/>
</dbReference>
<dbReference type="SMART" id="SM00878">
    <property type="entry name" value="Biotin_carb_C"/>
    <property type="match status" value="1"/>
</dbReference>
<evidence type="ECO:0000256" key="3">
    <source>
        <dbReference type="ARBA" id="ARBA00022598"/>
    </source>
</evidence>
<keyword evidence="4 8" id="KW-0547">Nucleotide-binding</keyword>
<evidence type="ECO:0000256" key="4">
    <source>
        <dbReference type="ARBA" id="ARBA00022741"/>
    </source>
</evidence>
<dbReference type="InterPro" id="IPR011764">
    <property type="entry name" value="Biotin_carboxylation_dom"/>
</dbReference>
<dbReference type="PATRIC" id="fig|1003195.11.peg.6456"/>
<feature type="domain" description="Biotin carboxylation" evidence="10">
    <location>
        <begin position="1"/>
        <end position="448"/>
    </location>
</feature>
<dbReference type="InterPro" id="IPR051602">
    <property type="entry name" value="ACC_Biotin_Carboxylase"/>
</dbReference>
<evidence type="ECO:0000256" key="1">
    <source>
        <dbReference type="ARBA" id="ARBA00003761"/>
    </source>
</evidence>
<evidence type="ECO:0000256" key="7">
    <source>
        <dbReference type="ARBA" id="ARBA00048600"/>
    </source>
</evidence>
<gene>
    <name evidence="11" type="ordered locus">SCATT_50250</name>
</gene>
<comment type="function">
    <text evidence="1">This protein is a component of the acetyl coenzyme A carboxylase complex; first, biotin carboxylase catalyzes the carboxylation of the carrier protein and then the transcarboxylase transfers the carboxyl group to form malonyl-CoA.</text>
</comment>
<evidence type="ECO:0000256" key="2">
    <source>
        <dbReference type="ARBA" id="ARBA00013263"/>
    </source>
</evidence>
<sequence>MFSNVLIANRGEIAVRVARACRELGIRSIAVHSTADQGSEVLRLADETVQIGPAAARRSYLNPAAVISAALQTGAEAIHPGYGFLSEDPDFAEICEAYGITFIGPPAPLMRDLGDKARARALMARAGLPTLPGSDGPVQDEAAVEAVAAEVGFPLIVKAVAGGGGRGMAVVHDAAELLPVYRKTRAGAQLLFGDGRVYLERYLPTARHVEVQVLADAHGNVVHLGERDCSVQRRHQKLLEETPAPNLPAEVTGRMGEMAVRGVRALGYTGVGTFEFLVDEAGRFTFMEINGRIQVEHPVTEQVTGIDLVQEQIKAAAGVPLAIRQEDVRRTGVAMECRVNTEDPARDFTPTAGTLTDFRVPGGPFTRVDSHAYTGWRVPADYDSLLAKVVVWAPDRAGAVARMDRALAELVVSGPGVHTTADFLRAVLAEESFRAGRHTTSIVASMAAVGADGHRRPGG</sequence>
<keyword evidence="12" id="KW-1185">Reference proteome</keyword>
<dbReference type="PANTHER" id="PTHR48095">
    <property type="entry name" value="PYRUVATE CARBOXYLASE SUBUNIT A"/>
    <property type="match status" value="1"/>
</dbReference>
<evidence type="ECO:0000313" key="12">
    <source>
        <dbReference type="Proteomes" id="UP000007842"/>
    </source>
</evidence>
<evidence type="ECO:0000256" key="5">
    <source>
        <dbReference type="ARBA" id="ARBA00022840"/>
    </source>
</evidence>
<dbReference type="OrthoDB" id="4435847at2"/>
<dbReference type="EMBL" id="CP003219">
    <property type="protein sequence ID" value="AEW97396.1"/>
    <property type="molecule type" value="Genomic_DNA"/>
</dbReference>
<dbReference type="InterPro" id="IPR011054">
    <property type="entry name" value="Rudment_hybrid_motif"/>
</dbReference>
<accession>F8K0J2</accession>
<dbReference type="SUPFAM" id="SSF52440">
    <property type="entry name" value="PreATP-grasp domain"/>
    <property type="match status" value="1"/>
</dbReference>
<evidence type="ECO:0000259" key="10">
    <source>
        <dbReference type="PROSITE" id="PS50979"/>
    </source>
</evidence>
<dbReference type="SUPFAM" id="SSF51246">
    <property type="entry name" value="Rudiment single hybrid motif"/>
    <property type="match status" value="1"/>
</dbReference>
<dbReference type="Gene3D" id="3.30.470.20">
    <property type="entry name" value="ATP-grasp fold, B domain"/>
    <property type="match status" value="1"/>
</dbReference>
<dbReference type="HOGENOM" id="CLU_000395_3_2_11"/>
<organism evidence="11 12">
    <name type="scientific">Streptantibioticus cattleyicolor (strain ATCC 35852 / DSM 46488 / JCM 4925 / NBRC 14057 / NRRL 8057)</name>
    <name type="common">Streptomyces cattleya</name>
    <dbReference type="NCBI Taxonomy" id="1003195"/>
    <lineage>
        <taxon>Bacteria</taxon>
        <taxon>Bacillati</taxon>
        <taxon>Actinomycetota</taxon>
        <taxon>Actinomycetes</taxon>
        <taxon>Kitasatosporales</taxon>
        <taxon>Streptomycetaceae</taxon>
        <taxon>Streptantibioticus</taxon>
    </lineage>
</organism>